<dbReference type="EMBL" id="UXSR01001454">
    <property type="protein sequence ID" value="VDD78285.1"/>
    <property type="molecule type" value="Genomic_DNA"/>
</dbReference>
<evidence type="ECO:0000313" key="5">
    <source>
        <dbReference type="WBParaSite" id="MCU_012738-RA"/>
    </source>
</evidence>
<dbReference type="InterPro" id="IPR026622">
    <property type="entry name" value="Mxra7"/>
</dbReference>
<dbReference type="STRING" id="53468.A0A0R3UBI9"/>
<dbReference type="Pfam" id="PF25473">
    <property type="entry name" value="MXRA7_helical"/>
    <property type="match status" value="1"/>
</dbReference>
<evidence type="ECO:0000256" key="1">
    <source>
        <dbReference type="SAM" id="Phobius"/>
    </source>
</evidence>
<evidence type="ECO:0000313" key="6">
    <source>
        <dbReference type="WBParaSite" id="MCU_012738-RB"/>
    </source>
</evidence>
<dbReference type="WBParaSite" id="MCU_012738-RA">
    <property type="protein sequence ID" value="MCU_012738-RA"/>
    <property type="gene ID" value="MCU_012738"/>
</dbReference>
<keyword evidence="1" id="KW-0472">Membrane</keyword>
<dbReference type="Proteomes" id="UP000267029">
    <property type="component" value="Unassembled WGS sequence"/>
</dbReference>
<keyword evidence="1" id="KW-1133">Transmembrane helix</keyword>
<evidence type="ECO:0000313" key="4">
    <source>
        <dbReference type="Proteomes" id="UP000267029"/>
    </source>
</evidence>
<keyword evidence="4" id="KW-1185">Reference proteome</keyword>
<feature type="transmembrane region" description="Helical" evidence="1">
    <location>
        <begin position="12"/>
        <end position="31"/>
    </location>
</feature>
<dbReference type="OrthoDB" id="6283060at2759"/>
<organism evidence="3 4">
    <name type="scientific">Mesocestoides corti</name>
    <name type="common">Flatworm</name>
    <dbReference type="NCBI Taxonomy" id="53468"/>
    <lineage>
        <taxon>Eukaryota</taxon>
        <taxon>Metazoa</taxon>
        <taxon>Spiralia</taxon>
        <taxon>Lophotrochozoa</taxon>
        <taxon>Platyhelminthes</taxon>
        <taxon>Cestoda</taxon>
        <taxon>Eucestoda</taxon>
        <taxon>Cyclophyllidea</taxon>
        <taxon>Mesocestoididae</taxon>
        <taxon>Mesocestoides</taxon>
    </lineage>
</organism>
<feature type="domain" description="Matrix-remodeling-associated protein 7 helical" evidence="2">
    <location>
        <begin position="90"/>
        <end position="150"/>
    </location>
</feature>
<keyword evidence="1" id="KW-0812">Transmembrane</keyword>
<sequence>MLYKGISDLDWSFVLCFCLTILVATCGYCGLRRLLKCDPQHLDQRTSQQLSKNKSSQVVKTRLIASQSEPRLSKHPKMSRDREFLTHLPSRVKKLHEKMNLSEMSPSERRAEMTARSEQMAAILSLMQQRPDQFGQVSYDDLHSQMSTFYTVSPVA</sequence>
<dbReference type="WBParaSite" id="MCU_012738-RB">
    <property type="protein sequence ID" value="MCU_012738-RB"/>
    <property type="gene ID" value="MCU_012738"/>
</dbReference>
<dbReference type="PANTHER" id="PTHR21845:SF2">
    <property type="entry name" value="MATRIX-REMODELING-ASSOCIATED PROTEIN 7"/>
    <property type="match status" value="1"/>
</dbReference>
<name>A0A0R3UBI9_MESCO</name>
<gene>
    <name evidence="3" type="ORF">MCOS_LOCUS4288</name>
</gene>
<evidence type="ECO:0000259" key="2">
    <source>
        <dbReference type="Pfam" id="PF25473"/>
    </source>
</evidence>
<proteinExistence type="predicted"/>
<reference evidence="5 6" key="2">
    <citation type="submission" date="2019-11" db="UniProtKB">
        <authorList>
            <consortium name="WormBaseParasite"/>
        </authorList>
    </citation>
    <scope>IDENTIFICATION</scope>
</reference>
<accession>A0A0R3UBI9</accession>
<reference evidence="3 4" key="1">
    <citation type="submission" date="2018-10" db="EMBL/GenBank/DDBJ databases">
        <authorList>
            <consortium name="Pathogen Informatics"/>
        </authorList>
    </citation>
    <scope>NUCLEOTIDE SEQUENCE [LARGE SCALE GENOMIC DNA]</scope>
</reference>
<dbReference type="InterPro" id="IPR057534">
    <property type="entry name" value="MXRA7_helical"/>
</dbReference>
<dbReference type="PANTHER" id="PTHR21845">
    <property type="entry name" value="TRANSMEMBRANE ANCHOR PROTEIN 1"/>
    <property type="match status" value="1"/>
</dbReference>
<evidence type="ECO:0000313" key="3">
    <source>
        <dbReference type="EMBL" id="VDD78285.1"/>
    </source>
</evidence>
<protein>
    <recommendedName>
        <fullName evidence="2">Matrix-remodeling-associated protein 7 helical domain-containing protein</fullName>
    </recommendedName>
</protein>
<dbReference type="AlphaFoldDB" id="A0A0R3UBI9"/>